<keyword evidence="6" id="KW-1185">Reference proteome</keyword>
<dbReference type="EMBL" id="SRLD01000056">
    <property type="protein sequence ID" value="TGE13411.1"/>
    <property type="molecule type" value="Genomic_DNA"/>
</dbReference>
<dbReference type="EMBL" id="SRLD01000091">
    <property type="protein sequence ID" value="TGE11681.1"/>
    <property type="molecule type" value="Genomic_DNA"/>
</dbReference>
<dbReference type="EMBL" id="SRLD01000087">
    <property type="protein sequence ID" value="TGE11795.1"/>
    <property type="molecule type" value="Genomic_DNA"/>
</dbReference>
<dbReference type="EMBL" id="SRLD01000016">
    <property type="protein sequence ID" value="TGE16373.1"/>
    <property type="molecule type" value="Genomic_DNA"/>
</dbReference>
<evidence type="ECO:0000313" key="5">
    <source>
        <dbReference type="EMBL" id="TGE16373.1"/>
    </source>
</evidence>
<reference evidence="1 6" key="1">
    <citation type="submission" date="2019-04" db="EMBL/GenBank/DDBJ databases">
        <authorList>
            <person name="Feng G."/>
            <person name="Zhang J."/>
            <person name="Zhu H."/>
        </authorList>
    </citation>
    <scope>NUCLEOTIDE SEQUENCE [LARGE SCALE GENOMIC DNA]</scope>
    <source>
        <strain evidence="1 6">JCM 17223</strain>
    </source>
</reference>
<name>A0A4Z0PE12_9BACT</name>
<organism evidence="1 6">
    <name type="scientific">Hymenobacter elongatus</name>
    <dbReference type="NCBI Taxonomy" id="877208"/>
    <lineage>
        <taxon>Bacteria</taxon>
        <taxon>Pseudomonadati</taxon>
        <taxon>Bacteroidota</taxon>
        <taxon>Cytophagia</taxon>
        <taxon>Cytophagales</taxon>
        <taxon>Hymenobacteraceae</taxon>
        <taxon>Hymenobacter</taxon>
    </lineage>
</organism>
<protein>
    <submittedName>
        <fullName evidence="1">IS1595 family transposase</fullName>
    </submittedName>
</protein>
<proteinExistence type="predicted"/>
<evidence type="ECO:0000313" key="6">
    <source>
        <dbReference type="Proteomes" id="UP000297739"/>
    </source>
</evidence>
<gene>
    <name evidence="5" type="ORF">E5J99_09595</name>
    <name evidence="4" type="ORF">E5J99_14900</name>
    <name evidence="3" type="ORF">E5J99_19495</name>
    <name evidence="2" type="ORF">E5J99_20780</name>
    <name evidence="1" type="ORF">E5J99_20825</name>
</gene>
<dbReference type="EMBL" id="SRLD01000030">
    <property type="protein sequence ID" value="TGE14783.1"/>
    <property type="molecule type" value="Genomic_DNA"/>
</dbReference>
<accession>A0A4Z0PE12</accession>
<evidence type="ECO:0000313" key="4">
    <source>
        <dbReference type="EMBL" id="TGE14783.1"/>
    </source>
</evidence>
<evidence type="ECO:0000313" key="3">
    <source>
        <dbReference type="EMBL" id="TGE13411.1"/>
    </source>
</evidence>
<comment type="caution">
    <text evidence="1">The sequence shown here is derived from an EMBL/GenBank/DDBJ whole genome shotgun (WGS) entry which is preliminary data.</text>
</comment>
<feature type="non-terminal residue" evidence="1">
    <location>
        <position position="1"/>
    </location>
</feature>
<evidence type="ECO:0000313" key="1">
    <source>
        <dbReference type="EMBL" id="TGE11681.1"/>
    </source>
</evidence>
<dbReference type="Proteomes" id="UP000297739">
    <property type="component" value="Unassembled WGS sequence"/>
</dbReference>
<evidence type="ECO:0000313" key="2">
    <source>
        <dbReference type="EMBL" id="TGE11795.1"/>
    </source>
</evidence>
<sequence>TFILHLKECEFRFNHRYENVYKVLLKELRQRPL</sequence>
<dbReference type="AlphaFoldDB" id="A0A4Z0PE12"/>